<evidence type="ECO:0000313" key="1">
    <source>
        <dbReference type="EMBL" id="TRX39503.1"/>
    </source>
</evidence>
<protein>
    <submittedName>
        <fullName evidence="1">Uncharacterized protein</fullName>
    </submittedName>
</protein>
<accession>A0A553E3M8</accession>
<organism evidence="1 2">
    <name type="scientific">Flavobacterium restrictum</name>
    <dbReference type="NCBI Taxonomy" id="2594428"/>
    <lineage>
        <taxon>Bacteria</taxon>
        <taxon>Pseudomonadati</taxon>
        <taxon>Bacteroidota</taxon>
        <taxon>Flavobacteriia</taxon>
        <taxon>Flavobacteriales</taxon>
        <taxon>Flavobacteriaceae</taxon>
        <taxon>Flavobacterium</taxon>
    </lineage>
</organism>
<dbReference type="AlphaFoldDB" id="A0A553E3M8"/>
<dbReference type="EMBL" id="VJZT01000008">
    <property type="protein sequence ID" value="TRX39503.1"/>
    <property type="molecule type" value="Genomic_DNA"/>
</dbReference>
<keyword evidence="2" id="KW-1185">Reference proteome</keyword>
<dbReference type="Proteomes" id="UP000316371">
    <property type="component" value="Unassembled WGS sequence"/>
</dbReference>
<sequence length="200" mass="22854">MRVTILGFFLLVLALNSCKNDDQKRQIENEKDAKKKEVIYTTINKGWVFYDTPINDVAQSTMGFWVQWRSFMEEIAQKPQKTIGAFQQKAKALSKKAIALNDNIPPQYSNPAIKSRISALITQVRLLDLYIHLDNIPEKKVVVLVSEINVQLASLQRQMDKIVEKSKIPKEEGESDLLKMKDTTRAIPDGLTMKNIPHVE</sequence>
<gene>
    <name evidence="1" type="ORF">FNW21_09440</name>
</gene>
<evidence type="ECO:0000313" key="2">
    <source>
        <dbReference type="Proteomes" id="UP000316371"/>
    </source>
</evidence>
<dbReference type="RefSeq" id="WP_144256493.1">
    <property type="nucleotide sequence ID" value="NZ_VJZT01000008.1"/>
</dbReference>
<name>A0A553E3M8_9FLAO</name>
<proteinExistence type="predicted"/>
<reference evidence="1 2" key="1">
    <citation type="submission" date="2019-07" db="EMBL/GenBank/DDBJ databases">
        <title>Novel species of Flavobacterium.</title>
        <authorList>
            <person name="Liu Q."/>
            <person name="Xin Y.-H."/>
        </authorList>
    </citation>
    <scope>NUCLEOTIDE SEQUENCE [LARGE SCALE GENOMIC DNA]</scope>
    <source>
        <strain evidence="1 2">LB1R34</strain>
    </source>
</reference>
<dbReference type="OrthoDB" id="1443728at2"/>
<comment type="caution">
    <text evidence="1">The sequence shown here is derived from an EMBL/GenBank/DDBJ whole genome shotgun (WGS) entry which is preliminary data.</text>
</comment>